<dbReference type="Proteomes" id="UP000476332">
    <property type="component" value="Unassembled WGS sequence"/>
</dbReference>
<accession>A0A6L9MJC6</accession>
<name>A0A6L9MJC6_9HYPH</name>
<dbReference type="EMBL" id="JAAAMJ010000012">
    <property type="protein sequence ID" value="NDV87984.1"/>
    <property type="molecule type" value="Genomic_DNA"/>
</dbReference>
<evidence type="ECO:0008006" key="4">
    <source>
        <dbReference type="Google" id="ProtNLM"/>
    </source>
</evidence>
<dbReference type="RefSeq" id="WP_163044821.1">
    <property type="nucleotide sequence ID" value="NZ_JAAAMJ010000012.1"/>
</dbReference>
<reference evidence="2 3" key="1">
    <citation type="submission" date="2020-01" db="EMBL/GenBank/DDBJ databases">
        <title>Genomes of bacteria type strains.</title>
        <authorList>
            <person name="Chen J."/>
            <person name="Zhu S."/>
            <person name="Chen J."/>
        </authorList>
    </citation>
    <scope>NUCLEOTIDE SEQUENCE [LARGE SCALE GENOMIC DNA]</scope>
    <source>
        <strain evidence="2 3">KCTC 52919</strain>
    </source>
</reference>
<evidence type="ECO:0000313" key="2">
    <source>
        <dbReference type="EMBL" id="NDV87984.1"/>
    </source>
</evidence>
<gene>
    <name evidence="2" type="ORF">GTW51_14865</name>
</gene>
<feature type="region of interest" description="Disordered" evidence="1">
    <location>
        <begin position="51"/>
        <end position="94"/>
    </location>
</feature>
<evidence type="ECO:0000313" key="3">
    <source>
        <dbReference type="Proteomes" id="UP000476332"/>
    </source>
</evidence>
<keyword evidence="3" id="KW-1185">Reference proteome</keyword>
<proteinExistence type="predicted"/>
<evidence type="ECO:0000256" key="1">
    <source>
        <dbReference type="SAM" id="MobiDB-lite"/>
    </source>
</evidence>
<organism evidence="2 3">
    <name type="scientific">Aurantimonas aggregata</name>
    <dbReference type="NCBI Taxonomy" id="2047720"/>
    <lineage>
        <taxon>Bacteria</taxon>
        <taxon>Pseudomonadati</taxon>
        <taxon>Pseudomonadota</taxon>
        <taxon>Alphaproteobacteria</taxon>
        <taxon>Hyphomicrobiales</taxon>
        <taxon>Aurantimonadaceae</taxon>
        <taxon>Aurantimonas</taxon>
    </lineage>
</organism>
<sequence length="189" mass="20160">MSQVEYAAHRNVSKQAIGKMIKSGKIPTTVRGGRKMIDAAEADFALGENRMRVNSDDEDPRDAFGAGYAPGMGPGSGGGNAAASSASSGLTKARTASEVYRAKIAELEFNERVGQLIRVDDARRAMERCAEMLVRGLDQLPTHADDLATAFSRNGVAGLREALKGVSRDLRQTLSDNMRLTAADDEGDD</sequence>
<dbReference type="AlphaFoldDB" id="A0A6L9MJC6"/>
<feature type="compositionally biased region" description="Gly residues" evidence="1">
    <location>
        <begin position="68"/>
        <end position="80"/>
    </location>
</feature>
<protein>
    <recommendedName>
        <fullName evidence="4">Terminase small subunit</fullName>
    </recommendedName>
</protein>
<comment type="caution">
    <text evidence="2">The sequence shown here is derived from an EMBL/GenBank/DDBJ whole genome shotgun (WGS) entry which is preliminary data.</text>
</comment>